<comment type="caution">
    <text evidence="2">The sequence shown here is derived from an EMBL/GenBank/DDBJ whole genome shotgun (WGS) entry which is preliminary data.</text>
</comment>
<evidence type="ECO:0000313" key="3">
    <source>
        <dbReference type="Proteomes" id="UP000182062"/>
    </source>
</evidence>
<sequence>MNLVGLFHVITFVQVLIILANLSEYASVDLYTDGYYEMRNNGFDNIFLFLIINGWFLIIYPDF</sequence>
<keyword evidence="3" id="KW-1185">Reference proteome</keyword>
<feature type="transmembrane region" description="Helical" evidence="1">
    <location>
        <begin position="6"/>
        <end position="22"/>
    </location>
</feature>
<keyword evidence="1" id="KW-0812">Transmembrane</keyword>
<name>A0A1J6WIR3_9BACI</name>
<evidence type="ECO:0000256" key="1">
    <source>
        <dbReference type="SAM" id="Phobius"/>
    </source>
</evidence>
<accession>A0A1J6WIR3</accession>
<keyword evidence="1" id="KW-0472">Membrane</keyword>
<proteinExistence type="predicted"/>
<evidence type="ECO:0000313" key="2">
    <source>
        <dbReference type="EMBL" id="OIU71744.1"/>
    </source>
</evidence>
<dbReference type="EMBL" id="MINN01000074">
    <property type="protein sequence ID" value="OIU71744.1"/>
    <property type="molecule type" value="Genomic_DNA"/>
</dbReference>
<gene>
    <name evidence="2" type="ORF">BHE18_03545</name>
</gene>
<keyword evidence="1" id="KW-1133">Transmembrane helix</keyword>
<protein>
    <submittedName>
        <fullName evidence="2">Uncharacterized protein</fullName>
    </submittedName>
</protein>
<feature type="transmembrane region" description="Helical" evidence="1">
    <location>
        <begin position="43"/>
        <end position="60"/>
    </location>
</feature>
<dbReference type="AlphaFoldDB" id="A0A1J6WIR3"/>
<organism evidence="2 3">
    <name type="scientific">Rossellomorea aquimaris</name>
    <dbReference type="NCBI Taxonomy" id="189382"/>
    <lineage>
        <taxon>Bacteria</taxon>
        <taxon>Bacillati</taxon>
        <taxon>Bacillota</taxon>
        <taxon>Bacilli</taxon>
        <taxon>Bacillales</taxon>
        <taxon>Bacillaceae</taxon>
        <taxon>Rossellomorea</taxon>
    </lineage>
</organism>
<reference evidence="2 3" key="1">
    <citation type="submission" date="2016-09" db="EMBL/GenBank/DDBJ databases">
        <title>Bacillus aquimaris SAMM genome sequence reveals colonization and biosurfactant production capacities.</title>
        <authorList>
            <person name="Waghmode S.R."/>
            <person name="Suryavanshi M.V."/>
        </authorList>
    </citation>
    <scope>NUCLEOTIDE SEQUENCE [LARGE SCALE GENOMIC DNA]</scope>
    <source>
        <strain evidence="2 3">SAMM</strain>
    </source>
</reference>
<dbReference type="Proteomes" id="UP000182062">
    <property type="component" value="Unassembled WGS sequence"/>
</dbReference>